<dbReference type="EMBL" id="CAICTM010000244">
    <property type="protein sequence ID" value="CAB9505848.1"/>
    <property type="molecule type" value="Genomic_DNA"/>
</dbReference>
<gene>
    <name evidence="2" type="ORF">SEMRO_245_G097581.1</name>
</gene>
<feature type="compositionally biased region" description="Polar residues" evidence="1">
    <location>
        <begin position="23"/>
        <end position="71"/>
    </location>
</feature>
<proteinExistence type="predicted"/>
<organism evidence="2 3">
    <name type="scientific">Seminavis robusta</name>
    <dbReference type="NCBI Taxonomy" id="568900"/>
    <lineage>
        <taxon>Eukaryota</taxon>
        <taxon>Sar</taxon>
        <taxon>Stramenopiles</taxon>
        <taxon>Ochrophyta</taxon>
        <taxon>Bacillariophyta</taxon>
        <taxon>Bacillariophyceae</taxon>
        <taxon>Bacillariophycidae</taxon>
        <taxon>Naviculales</taxon>
        <taxon>Naviculaceae</taxon>
        <taxon>Seminavis</taxon>
    </lineage>
</organism>
<dbReference type="AlphaFoldDB" id="A0A9N8DMQ0"/>
<keyword evidence="3" id="KW-1185">Reference proteome</keyword>
<accession>A0A9N8DMQ0</accession>
<feature type="region of interest" description="Disordered" evidence="1">
    <location>
        <begin position="92"/>
        <end position="120"/>
    </location>
</feature>
<dbReference type="Proteomes" id="UP001153069">
    <property type="component" value="Unassembled WGS sequence"/>
</dbReference>
<reference evidence="2" key="1">
    <citation type="submission" date="2020-06" db="EMBL/GenBank/DDBJ databases">
        <authorList>
            <consortium name="Plant Systems Biology data submission"/>
        </authorList>
    </citation>
    <scope>NUCLEOTIDE SEQUENCE</scope>
    <source>
        <strain evidence="2">D6</strain>
    </source>
</reference>
<feature type="region of interest" description="Disordered" evidence="1">
    <location>
        <begin position="23"/>
        <end position="75"/>
    </location>
</feature>
<evidence type="ECO:0000256" key="1">
    <source>
        <dbReference type="SAM" id="MobiDB-lite"/>
    </source>
</evidence>
<comment type="caution">
    <text evidence="2">The sequence shown here is derived from an EMBL/GenBank/DDBJ whole genome shotgun (WGS) entry which is preliminary data.</text>
</comment>
<evidence type="ECO:0000313" key="3">
    <source>
        <dbReference type="Proteomes" id="UP001153069"/>
    </source>
</evidence>
<name>A0A9N8DMQ0_9STRA</name>
<sequence>MFNADLTTAVEINWPYTASNALTRARNTLGQPNETPKNEHTNTSQTSRVSSTENASQIHTQDTFPTNSKTSHLLHHSGLTATFKGTASKLASYGKATPSALSRPSGHDTAAYATGSDSRY</sequence>
<evidence type="ECO:0000313" key="2">
    <source>
        <dbReference type="EMBL" id="CAB9505848.1"/>
    </source>
</evidence>
<protein>
    <submittedName>
        <fullName evidence="2">Uncharacterized protein</fullName>
    </submittedName>
</protein>